<proteinExistence type="predicted"/>
<dbReference type="AlphaFoldDB" id="T1GI66"/>
<reference evidence="1" key="2">
    <citation type="submission" date="2015-06" db="UniProtKB">
        <authorList>
            <consortium name="EnsemblMetazoa"/>
        </authorList>
    </citation>
    <scope>IDENTIFICATION</scope>
</reference>
<reference evidence="2" key="1">
    <citation type="submission" date="2013-02" db="EMBL/GenBank/DDBJ databases">
        <authorList>
            <person name="Hughes D."/>
        </authorList>
    </citation>
    <scope>NUCLEOTIDE SEQUENCE</scope>
    <source>
        <strain>Durham</strain>
        <strain evidence="2">NC isolate 2 -- Noor lab</strain>
    </source>
</reference>
<dbReference type="STRING" id="36166.T1GI66"/>
<dbReference type="Proteomes" id="UP000015102">
    <property type="component" value="Unassembled WGS sequence"/>
</dbReference>
<organism evidence="1 2">
    <name type="scientific">Megaselia scalaris</name>
    <name type="common">Humpbacked fly</name>
    <name type="synonym">Phora scalaris</name>
    <dbReference type="NCBI Taxonomy" id="36166"/>
    <lineage>
        <taxon>Eukaryota</taxon>
        <taxon>Metazoa</taxon>
        <taxon>Ecdysozoa</taxon>
        <taxon>Arthropoda</taxon>
        <taxon>Hexapoda</taxon>
        <taxon>Insecta</taxon>
        <taxon>Pterygota</taxon>
        <taxon>Neoptera</taxon>
        <taxon>Endopterygota</taxon>
        <taxon>Diptera</taxon>
        <taxon>Brachycera</taxon>
        <taxon>Muscomorpha</taxon>
        <taxon>Platypezoidea</taxon>
        <taxon>Phoridae</taxon>
        <taxon>Megaseliini</taxon>
        <taxon>Megaselia</taxon>
    </lineage>
</organism>
<protein>
    <submittedName>
        <fullName evidence="1">Uncharacterized protein</fullName>
    </submittedName>
</protein>
<sequence length="130" mass="15577">MTAMLLRYEDCENVIRKPFTEPIASYDNWIECQTIQDLQAIRLNHNSIHMEGLTIRERILGSTYPELPQHIIYRGAILADQKRFDRCECLWIRALYLRQSNKIPVHRDLLRFAQLYSQMFTQNHKLKIEN</sequence>
<keyword evidence="2" id="KW-1185">Reference proteome</keyword>
<evidence type="ECO:0000313" key="1">
    <source>
        <dbReference type="EnsemblMetazoa" id="MESCA003134-PA"/>
    </source>
</evidence>
<dbReference type="HOGENOM" id="CLU_1943424_0_0_1"/>
<dbReference type="EnsemblMetazoa" id="MESCA003134-RA">
    <property type="protein sequence ID" value="MESCA003134-PA"/>
    <property type="gene ID" value="MESCA003134"/>
</dbReference>
<name>T1GI66_MEGSC</name>
<accession>T1GI66</accession>
<evidence type="ECO:0000313" key="2">
    <source>
        <dbReference type="Proteomes" id="UP000015102"/>
    </source>
</evidence>
<dbReference type="EMBL" id="CAQQ02391811">
    <property type="status" value="NOT_ANNOTATED_CDS"/>
    <property type="molecule type" value="Genomic_DNA"/>
</dbReference>